<evidence type="ECO:0008006" key="3">
    <source>
        <dbReference type="Google" id="ProtNLM"/>
    </source>
</evidence>
<gene>
    <name evidence="1" type="ORF">SAMN05192565_10667</name>
</gene>
<keyword evidence="2" id="KW-1185">Reference proteome</keyword>
<reference evidence="2" key="1">
    <citation type="submission" date="2016-10" db="EMBL/GenBank/DDBJ databases">
        <authorList>
            <person name="Varghese N."/>
            <person name="Submissions S."/>
        </authorList>
    </citation>
    <scope>NUCLEOTIDE SEQUENCE [LARGE SCALE GENOMIC DNA]</scope>
    <source>
        <strain evidence="2">Gh-105</strain>
    </source>
</reference>
<evidence type="ECO:0000313" key="2">
    <source>
        <dbReference type="Proteomes" id="UP000199229"/>
    </source>
</evidence>
<dbReference type="AlphaFoldDB" id="A0A1I2T1M2"/>
<dbReference type="EMBL" id="FOPM01000006">
    <property type="protein sequence ID" value="SFG58954.1"/>
    <property type="molecule type" value="Genomic_DNA"/>
</dbReference>
<name>A0A1I2T1M2_9HYPH</name>
<dbReference type="Proteomes" id="UP000199229">
    <property type="component" value="Unassembled WGS sequence"/>
</dbReference>
<organism evidence="1 2">
    <name type="scientific">Methylobacterium gossipiicola</name>
    <dbReference type="NCBI Taxonomy" id="582675"/>
    <lineage>
        <taxon>Bacteria</taxon>
        <taxon>Pseudomonadati</taxon>
        <taxon>Pseudomonadota</taxon>
        <taxon>Alphaproteobacteria</taxon>
        <taxon>Hyphomicrobiales</taxon>
        <taxon>Methylobacteriaceae</taxon>
        <taxon>Methylobacterium</taxon>
    </lineage>
</organism>
<dbReference type="InterPro" id="IPR010710">
    <property type="entry name" value="DUF1289"/>
</dbReference>
<evidence type="ECO:0000313" key="1">
    <source>
        <dbReference type="EMBL" id="SFG58954.1"/>
    </source>
</evidence>
<accession>A0A1I2T1M2</accession>
<dbReference type="PANTHER" id="PTHR35175:SF2">
    <property type="entry name" value="DUF1289 DOMAIN-CONTAINING PROTEIN"/>
    <property type="match status" value="1"/>
</dbReference>
<protein>
    <recommendedName>
        <fullName evidence="3">Fe-S oxidoreductase</fullName>
    </recommendedName>
</protein>
<dbReference type="Pfam" id="PF06945">
    <property type="entry name" value="DUF1289"/>
    <property type="match status" value="1"/>
</dbReference>
<dbReference type="STRING" id="582675.SAMN05192565_10667"/>
<sequence length="71" mass="7782">MNPRMIQPAPKPSSPCTKVCILDAVSGLCEGCGRSRDEIALWGSMTEPQRRAVMATLGERLRRAFPNRVPA</sequence>
<dbReference type="PANTHER" id="PTHR35175">
    <property type="entry name" value="DUF1289 DOMAIN-CONTAINING PROTEIN"/>
    <property type="match status" value="1"/>
</dbReference>
<proteinExistence type="predicted"/>